<sequence length="141" mass="15986">MGEIRESRVKVRAFDGAQRSVIGEIYLTLQVGPTEFPILFQVMDVSSNYNLLLGRPWVHMARAVPSTLHQCVKFEWGHTEVTIHGELSHPIHSVNSIPVTDELDGATFHTLEIMQAIRVNEGAEPKIPSCQVQRKWLRQKC</sequence>
<dbReference type="Gene3D" id="2.40.70.10">
    <property type="entry name" value="Acid Proteases"/>
    <property type="match status" value="1"/>
</dbReference>
<reference evidence="1" key="1">
    <citation type="submission" date="2015-12" db="EMBL/GenBank/DDBJ databases">
        <title>Gene expression during late stages of embryo sac development: a critical building block for successful pollen-pistil interactions.</title>
        <authorList>
            <person name="Liu Y."/>
            <person name="Joly V."/>
            <person name="Sabar M."/>
            <person name="Matton D.P."/>
        </authorList>
    </citation>
    <scope>NUCLEOTIDE SEQUENCE</scope>
</reference>
<dbReference type="AlphaFoldDB" id="A0A0V0H2I2"/>
<dbReference type="InterPro" id="IPR021109">
    <property type="entry name" value="Peptidase_aspartic_dom_sf"/>
</dbReference>
<accession>A0A0V0H2I2</accession>
<evidence type="ECO:0000313" key="1">
    <source>
        <dbReference type="EMBL" id="JAP14604.1"/>
    </source>
</evidence>
<dbReference type="CDD" id="cd00303">
    <property type="entry name" value="retropepsin_like"/>
    <property type="match status" value="1"/>
</dbReference>
<proteinExistence type="predicted"/>
<dbReference type="PANTHER" id="PTHR33240">
    <property type="entry name" value="OS08G0508500 PROTEIN"/>
    <property type="match status" value="1"/>
</dbReference>
<organism evidence="1">
    <name type="scientific">Solanum chacoense</name>
    <name type="common">Chaco potato</name>
    <dbReference type="NCBI Taxonomy" id="4108"/>
    <lineage>
        <taxon>Eukaryota</taxon>
        <taxon>Viridiplantae</taxon>
        <taxon>Streptophyta</taxon>
        <taxon>Embryophyta</taxon>
        <taxon>Tracheophyta</taxon>
        <taxon>Spermatophyta</taxon>
        <taxon>Magnoliopsida</taxon>
        <taxon>eudicotyledons</taxon>
        <taxon>Gunneridae</taxon>
        <taxon>Pentapetalae</taxon>
        <taxon>asterids</taxon>
        <taxon>lamiids</taxon>
        <taxon>Solanales</taxon>
        <taxon>Solanaceae</taxon>
        <taxon>Solanoideae</taxon>
        <taxon>Solaneae</taxon>
        <taxon>Solanum</taxon>
    </lineage>
</organism>
<name>A0A0V0H2I2_SOLCH</name>
<dbReference type="PANTHER" id="PTHR33240:SF15">
    <property type="entry name" value="GAG-PRO-LIKE PROTEIN"/>
    <property type="match status" value="1"/>
</dbReference>
<protein>
    <submittedName>
        <fullName evidence="1">Putative ovule protein</fullName>
    </submittedName>
</protein>
<dbReference type="EMBL" id="GEDG01026336">
    <property type="protein sequence ID" value="JAP14604.1"/>
    <property type="molecule type" value="Transcribed_RNA"/>
</dbReference>